<sequence>MQTERPFVMSIAGFDPSGGAGILADIKTFEQIGAMGFGVCTAMTIQTASECLTIEWRSLDEIISSVAILMRDYPVEVIKIGVVRDAVFLEKIIETVRSHSAGVKIIWDPVLKSTSEFSFFDLETLSRLTDVLRKIDLITPNYNEYRVLQECNLLDQGEISCAVLLKGGHRTDKIGTDILTGNGKEVSLEPNLDEPSVYYPKHGSGCVLSSAIAGWLAKGENLEDACRKGKLYTENFLKSNPSLLGFHSV</sequence>
<comment type="pathway">
    <text evidence="1">Cofactor biosynthesis; thiamine diphosphate biosynthesis.</text>
</comment>
<evidence type="ECO:0000313" key="4">
    <source>
        <dbReference type="EMBL" id="MDP9959027.1"/>
    </source>
</evidence>
<evidence type="ECO:0000313" key="5">
    <source>
        <dbReference type="Proteomes" id="UP001235513"/>
    </source>
</evidence>
<dbReference type="PANTHER" id="PTHR20858">
    <property type="entry name" value="PHOSPHOMETHYLPYRIMIDINE KINASE"/>
    <property type="match status" value="1"/>
</dbReference>
<dbReference type="Gene3D" id="3.40.1190.20">
    <property type="match status" value="1"/>
</dbReference>
<dbReference type="InterPro" id="IPR004399">
    <property type="entry name" value="HMP/HMP-P_kinase_dom"/>
</dbReference>
<keyword evidence="4" id="KW-0418">Kinase</keyword>
<dbReference type="EC" id="2.7.1.49" evidence="2"/>
<comment type="caution">
    <text evidence="4">The sequence shown here is derived from an EMBL/GenBank/DDBJ whole genome shotgun (WGS) entry which is preliminary data.</text>
</comment>
<reference evidence="4 5" key="1">
    <citation type="submission" date="2023-07" db="EMBL/GenBank/DDBJ databases">
        <title>Sorghum-associated microbial communities from plants grown in Nebraska, USA.</title>
        <authorList>
            <person name="Schachtman D."/>
        </authorList>
    </citation>
    <scope>NUCLEOTIDE SEQUENCE [LARGE SCALE GENOMIC DNA]</scope>
    <source>
        <strain evidence="4 5">CC351</strain>
    </source>
</reference>
<dbReference type="CDD" id="cd01169">
    <property type="entry name" value="HMPP_kinase"/>
    <property type="match status" value="1"/>
</dbReference>
<protein>
    <recommendedName>
        <fullName evidence="2">hydroxymethylpyrimidine kinase</fullName>
        <ecNumber evidence="2">2.7.1.49</ecNumber>
    </recommendedName>
</protein>
<evidence type="ECO:0000259" key="3">
    <source>
        <dbReference type="Pfam" id="PF08543"/>
    </source>
</evidence>
<evidence type="ECO:0000256" key="2">
    <source>
        <dbReference type="ARBA" id="ARBA00012135"/>
    </source>
</evidence>
<accession>A0ABT9SHY0</accession>
<feature type="domain" description="Pyridoxamine kinase/Phosphomethylpyrimidine kinase" evidence="3">
    <location>
        <begin position="15"/>
        <end position="242"/>
    </location>
</feature>
<dbReference type="InterPro" id="IPR029056">
    <property type="entry name" value="Ribokinase-like"/>
</dbReference>
<proteinExistence type="predicted"/>
<dbReference type="SUPFAM" id="SSF53613">
    <property type="entry name" value="Ribokinase-like"/>
    <property type="match status" value="1"/>
</dbReference>
<keyword evidence="5" id="KW-1185">Reference proteome</keyword>
<gene>
    <name evidence="4" type="ORF">J2T04_000894</name>
</gene>
<name>A0ABT9SHY0_9FLAO</name>
<dbReference type="GO" id="GO:0008902">
    <property type="term" value="F:hydroxymethylpyrimidine kinase activity"/>
    <property type="evidence" value="ECO:0007669"/>
    <property type="project" value="UniProtKB-EC"/>
</dbReference>
<dbReference type="Proteomes" id="UP001235513">
    <property type="component" value="Unassembled WGS sequence"/>
</dbReference>
<dbReference type="PANTHER" id="PTHR20858:SF17">
    <property type="entry name" value="HYDROXYMETHYLPYRIMIDINE_PHOSPHOMETHYLPYRIMIDINE KINASE THI20-RELATED"/>
    <property type="match status" value="1"/>
</dbReference>
<organism evidence="4 5">
    <name type="scientific">Chryseobacterium lathyri</name>
    <dbReference type="NCBI Taxonomy" id="395933"/>
    <lineage>
        <taxon>Bacteria</taxon>
        <taxon>Pseudomonadati</taxon>
        <taxon>Bacteroidota</taxon>
        <taxon>Flavobacteriia</taxon>
        <taxon>Flavobacteriales</taxon>
        <taxon>Weeksellaceae</taxon>
        <taxon>Chryseobacterium group</taxon>
        <taxon>Chryseobacterium</taxon>
    </lineage>
</organism>
<dbReference type="RefSeq" id="WP_306841587.1">
    <property type="nucleotide sequence ID" value="NZ_JAUSRL010000001.1"/>
</dbReference>
<evidence type="ECO:0000256" key="1">
    <source>
        <dbReference type="ARBA" id="ARBA00004948"/>
    </source>
</evidence>
<dbReference type="Pfam" id="PF08543">
    <property type="entry name" value="Phos_pyr_kin"/>
    <property type="match status" value="1"/>
</dbReference>
<keyword evidence="4" id="KW-0808">Transferase</keyword>
<dbReference type="EMBL" id="JAUSRL010000001">
    <property type="protein sequence ID" value="MDP9959027.1"/>
    <property type="molecule type" value="Genomic_DNA"/>
</dbReference>
<dbReference type="GO" id="GO:0008972">
    <property type="term" value="F:phosphomethylpyrimidine kinase activity"/>
    <property type="evidence" value="ECO:0007669"/>
    <property type="project" value="UniProtKB-EC"/>
</dbReference>
<dbReference type="InterPro" id="IPR013749">
    <property type="entry name" value="PM/HMP-P_kinase-1"/>
</dbReference>